<comment type="caution">
    <text evidence="1">The sequence shown here is derived from an EMBL/GenBank/DDBJ whole genome shotgun (WGS) entry which is preliminary data.</text>
</comment>
<accession>A0A846HV39</accession>
<evidence type="ECO:0000313" key="2">
    <source>
        <dbReference type="Proteomes" id="UP000473887"/>
    </source>
</evidence>
<dbReference type="EMBL" id="SGKC01000008">
    <property type="protein sequence ID" value="NEZ91491.1"/>
    <property type="molecule type" value="Genomic_DNA"/>
</dbReference>
<gene>
    <name evidence="1" type="ORF">EXM69_05895</name>
</gene>
<dbReference type="Proteomes" id="UP000473887">
    <property type="component" value="Unassembled WGS sequence"/>
</dbReference>
<protein>
    <submittedName>
        <fullName evidence="1">Uncharacterized protein</fullName>
    </submittedName>
</protein>
<organism evidence="1 2">
    <name type="scientific">Clostridium botulinum</name>
    <dbReference type="NCBI Taxonomy" id="1491"/>
    <lineage>
        <taxon>Bacteria</taxon>
        <taxon>Bacillati</taxon>
        <taxon>Bacillota</taxon>
        <taxon>Clostridia</taxon>
        <taxon>Eubacteriales</taxon>
        <taxon>Clostridiaceae</taxon>
        <taxon>Clostridium</taxon>
    </lineage>
</organism>
<proteinExistence type="predicted"/>
<dbReference type="AlphaFoldDB" id="A0A846HV39"/>
<name>A0A846HV39_CLOBO</name>
<sequence>MCVATTKNYIEILNFRHFFNHFVFINESDKIRNKQLKKYINVSVVIDMECGNTRNDEFK</sequence>
<reference evidence="1 2" key="1">
    <citation type="submission" date="2019-02" db="EMBL/GenBank/DDBJ databases">
        <title>Genome sequencing of Clostridium botulinum clinical isolates.</title>
        <authorList>
            <person name="Brunt J."/>
            <person name="Van Vliet A.H.M."/>
            <person name="Stringer S.C."/>
            <person name="Grant K.A."/>
            <person name="Carter A.C."/>
            <person name="Peck M.W."/>
        </authorList>
    </citation>
    <scope>NUCLEOTIDE SEQUENCE [LARGE SCALE GENOMIC DNA]</scope>
    <source>
        <strain evidence="1 2">H142660711</strain>
    </source>
</reference>
<evidence type="ECO:0000313" key="1">
    <source>
        <dbReference type="EMBL" id="NEZ91491.1"/>
    </source>
</evidence>